<proteinExistence type="predicted"/>
<organism evidence="1 2">
    <name type="scientific">Streptococcus anginosus</name>
    <dbReference type="NCBI Taxonomy" id="1328"/>
    <lineage>
        <taxon>Bacteria</taxon>
        <taxon>Bacillati</taxon>
        <taxon>Bacillota</taxon>
        <taxon>Bacilli</taxon>
        <taxon>Lactobacillales</taxon>
        <taxon>Streptococcaceae</taxon>
        <taxon>Streptococcus</taxon>
        <taxon>Streptococcus anginosus group</taxon>
    </lineage>
</organism>
<dbReference type="RefSeq" id="WP_118138906.1">
    <property type="nucleotide sequence ID" value="NZ_JAPAHZ010000001.1"/>
</dbReference>
<sequence length="144" mass="17012">MKNELLESVTNVTQEDILIQVLENQKQLKQQQKSLESDVDYLKNEQPVNPSVCLDLERIRKKKVIDILGGKDSPAYRDSHFARSVFAQAAKDFKDHFRIPRYDLLKRKDELNAYEYWRNWEPNTNTKFDIKARNKQLELFGGLL</sequence>
<comment type="caution">
    <text evidence="1">The sequence shown here is derived from an EMBL/GenBank/DDBJ whole genome shotgun (WGS) entry which is preliminary data.</text>
</comment>
<protein>
    <submittedName>
        <fullName evidence="1">Uncharacterized protein</fullName>
    </submittedName>
</protein>
<dbReference type="AlphaFoldDB" id="A0A412PL54"/>
<dbReference type="EMBL" id="QRWZ01000017">
    <property type="protein sequence ID" value="RGT59450.1"/>
    <property type="molecule type" value="Genomic_DNA"/>
</dbReference>
<reference evidence="1 2" key="1">
    <citation type="submission" date="2018-08" db="EMBL/GenBank/DDBJ databases">
        <title>A genome reference for cultivated species of the human gut microbiota.</title>
        <authorList>
            <person name="Zou Y."/>
            <person name="Xue W."/>
            <person name="Luo G."/>
        </authorList>
    </citation>
    <scope>NUCLEOTIDE SEQUENCE [LARGE SCALE GENOMIC DNA]</scope>
    <source>
        <strain evidence="1 2">AF18-38</strain>
    </source>
</reference>
<dbReference type="Pfam" id="PF10552">
    <property type="entry name" value="ORF6C"/>
    <property type="match status" value="1"/>
</dbReference>
<dbReference type="Proteomes" id="UP000284046">
    <property type="component" value="Unassembled WGS sequence"/>
</dbReference>
<name>A0A412PL54_STRAP</name>
<evidence type="ECO:0000313" key="1">
    <source>
        <dbReference type="EMBL" id="RGT59450.1"/>
    </source>
</evidence>
<evidence type="ECO:0000313" key="2">
    <source>
        <dbReference type="Proteomes" id="UP000284046"/>
    </source>
</evidence>
<gene>
    <name evidence="1" type="ORF">DWX18_09430</name>
</gene>
<dbReference type="InterPro" id="IPR018878">
    <property type="entry name" value="ORF6C_dom"/>
</dbReference>
<accession>A0A412PL54</accession>